<proteinExistence type="predicted"/>
<dbReference type="Proteomes" id="UP000274429">
    <property type="component" value="Unassembled WGS sequence"/>
</dbReference>
<reference evidence="3" key="1">
    <citation type="submission" date="2017-02" db="UniProtKB">
        <authorList>
            <consortium name="WormBaseParasite"/>
        </authorList>
    </citation>
    <scope>IDENTIFICATION</scope>
</reference>
<sequence>MRQSLDWALTEVVTTEESCIASNLLTLVSASRWSGHSQFREMLVKILGALSMGMDWRGHYNDVISNAVVWWTVAPPSTRAPHCNAADETEFNNMRSQSTLACFLILLLALTSYQVASLMAPDSQTAKQLEEDLFDTADLVDGEEALDDMETEYIGPVDEADTSDSQDEVLVPAGWRRFRRMLSRALRRVRDKFRKLFLEPWRVCLGRCKHRRKPPVPLTL</sequence>
<name>A0A0R3XBG5_HYDTA</name>
<organism evidence="3">
    <name type="scientific">Hydatigena taeniaeformis</name>
    <name type="common">Feline tapeworm</name>
    <name type="synonym">Taenia taeniaeformis</name>
    <dbReference type="NCBI Taxonomy" id="6205"/>
    <lineage>
        <taxon>Eukaryota</taxon>
        <taxon>Metazoa</taxon>
        <taxon>Spiralia</taxon>
        <taxon>Lophotrochozoa</taxon>
        <taxon>Platyhelminthes</taxon>
        <taxon>Cestoda</taxon>
        <taxon>Eucestoda</taxon>
        <taxon>Cyclophyllidea</taxon>
        <taxon>Taeniidae</taxon>
        <taxon>Hydatigera</taxon>
    </lineage>
</organism>
<gene>
    <name evidence="1" type="ORF">TTAC_LOCUS10875</name>
</gene>
<reference evidence="1 2" key="2">
    <citation type="submission" date="2018-11" db="EMBL/GenBank/DDBJ databases">
        <authorList>
            <consortium name="Pathogen Informatics"/>
        </authorList>
    </citation>
    <scope>NUCLEOTIDE SEQUENCE [LARGE SCALE GENOMIC DNA]</scope>
</reference>
<dbReference type="AlphaFoldDB" id="A0A0R3XBG5"/>
<evidence type="ECO:0000313" key="3">
    <source>
        <dbReference type="WBParaSite" id="TTAC_0001089201-mRNA-1"/>
    </source>
</evidence>
<evidence type="ECO:0000313" key="2">
    <source>
        <dbReference type="Proteomes" id="UP000274429"/>
    </source>
</evidence>
<evidence type="ECO:0000313" key="1">
    <source>
        <dbReference type="EMBL" id="VDM35855.1"/>
    </source>
</evidence>
<dbReference type="EMBL" id="UYWX01022413">
    <property type="protein sequence ID" value="VDM35855.1"/>
    <property type="molecule type" value="Genomic_DNA"/>
</dbReference>
<dbReference type="WBParaSite" id="TTAC_0001089201-mRNA-1">
    <property type="protein sequence ID" value="TTAC_0001089201-mRNA-1"/>
    <property type="gene ID" value="TTAC_0001089201"/>
</dbReference>
<protein>
    <submittedName>
        <fullName evidence="3">PDEase domain-containing protein</fullName>
    </submittedName>
</protein>
<keyword evidence="2" id="KW-1185">Reference proteome</keyword>
<accession>A0A0R3XBG5</accession>